<evidence type="ECO:0000313" key="3">
    <source>
        <dbReference type="Proteomes" id="UP000077266"/>
    </source>
</evidence>
<feature type="compositionally biased region" description="Basic and acidic residues" evidence="1">
    <location>
        <begin position="311"/>
        <end position="322"/>
    </location>
</feature>
<dbReference type="Proteomes" id="UP000077266">
    <property type="component" value="Unassembled WGS sequence"/>
</dbReference>
<evidence type="ECO:0000313" key="2">
    <source>
        <dbReference type="EMBL" id="KZV87114.1"/>
    </source>
</evidence>
<name>A0A165EJZ1_EXIGL</name>
<keyword evidence="3" id="KW-1185">Reference proteome</keyword>
<dbReference type="EMBL" id="KV426135">
    <property type="protein sequence ID" value="KZV87114.1"/>
    <property type="molecule type" value="Genomic_DNA"/>
</dbReference>
<dbReference type="AlphaFoldDB" id="A0A165EJZ1"/>
<dbReference type="Gene3D" id="3.10.290.30">
    <property type="entry name" value="MM3350-like"/>
    <property type="match status" value="1"/>
</dbReference>
<sequence>MLADTTNTAPASASAPGQSLKRRREIVSSSPEPEAQGDKRTRHLLPERIPFPEPTTLLIRLHFKLARFPGVTRVASVPVNWTVAHLHAFVQYLFGWSGRHIYRAEVYSHVVPYAKSNTAKRGEIKSCGRSLAMDDYMRGSDDAEWTCVRTPKFARLYPEDDDEEPMRGREWYRKGTDVRIDEIWNRDIDLNAGEGTCDNTEVGIKYAYDGWEVHILPDGEKHWLSYASPRNVPKIMSAKGAGPIEDDDKPDWEREDNKNKPVDEAILKTESFEKWYVGDMISYAGRKRHRVWTREEEAERQKYLVAKYEARRKEVEEQREAEGEVDEDEDDWLDDHEEVVFYEDYSDYSADGY</sequence>
<dbReference type="InterPro" id="IPR024047">
    <property type="entry name" value="MM3350-like_sf"/>
</dbReference>
<accession>A0A165EJZ1</accession>
<organism evidence="2 3">
    <name type="scientific">Exidia glandulosa HHB12029</name>
    <dbReference type="NCBI Taxonomy" id="1314781"/>
    <lineage>
        <taxon>Eukaryota</taxon>
        <taxon>Fungi</taxon>
        <taxon>Dikarya</taxon>
        <taxon>Basidiomycota</taxon>
        <taxon>Agaricomycotina</taxon>
        <taxon>Agaricomycetes</taxon>
        <taxon>Auriculariales</taxon>
        <taxon>Exidiaceae</taxon>
        <taxon>Exidia</taxon>
    </lineage>
</organism>
<dbReference type="InParanoid" id="A0A165EJZ1"/>
<feature type="region of interest" description="Disordered" evidence="1">
    <location>
        <begin position="311"/>
        <end position="333"/>
    </location>
</feature>
<feature type="region of interest" description="Disordered" evidence="1">
    <location>
        <begin position="1"/>
        <end position="45"/>
    </location>
</feature>
<evidence type="ECO:0000256" key="1">
    <source>
        <dbReference type="SAM" id="MobiDB-lite"/>
    </source>
</evidence>
<dbReference type="SUPFAM" id="SSF159941">
    <property type="entry name" value="MM3350-like"/>
    <property type="match status" value="1"/>
</dbReference>
<proteinExistence type="predicted"/>
<gene>
    <name evidence="2" type="ORF">EXIGLDRAFT_840225</name>
</gene>
<reference evidence="2 3" key="1">
    <citation type="journal article" date="2016" name="Mol. Biol. Evol.">
        <title>Comparative Genomics of Early-Diverging Mushroom-Forming Fungi Provides Insights into the Origins of Lignocellulose Decay Capabilities.</title>
        <authorList>
            <person name="Nagy L.G."/>
            <person name="Riley R."/>
            <person name="Tritt A."/>
            <person name="Adam C."/>
            <person name="Daum C."/>
            <person name="Floudas D."/>
            <person name="Sun H."/>
            <person name="Yadav J.S."/>
            <person name="Pangilinan J."/>
            <person name="Larsson K.H."/>
            <person name="Matsuura K."/>
            <person name="Barry K."/>
            <person name="Labutti K."/>
            <person name="Kuo R."/>
            <person name="Ohm R.A."/>
            <person name="Bhattacharya S.S."/>
            <person name="Shirouzu T."/>
            <person name="Yoshinaga Y."/>
            <person name="Martin F.M."/>
            <person name="Grigoriev I.V."/>
            <person name="Hibbett D.S."/>
        </authorList>
    </citation>
    <scope>NUCLEOTIDE SEQUENCE [LARGE SCALE GENOMIC DNA]</scope>
    <source>
        <strain evidence="2 3">HHB12029</strain>
    </source>
</reference>
<feature type="region of interest" description="Disordered" evidence="1">
    <location>
        <begin position="239"/>
        <end position="258"/>
    </location>
</feature>
<feature type="compositionally biased region" description="Acidic residues" evidence="1">
    <location>
        <begin position="323"/>
        <end position="333"/>
    </location>
</feature>
<protein>
    <submittedName>
        <fullName evidence="2">Uncharacterized protein</fullName>
    </submittedName>
</protein>
<dbReference type="OrthoDB" id="2940229at2759"/>